<evidence type="ECO:0000256" key="2">
    <source>
        <dbReference type="ARBA" id="ARBA00022630"/>
    </source>
</evidence>
<keyword evidence="3" id="KW-0274">FAD</keyword>
<comment type="cofactor">
    <cofactor evidence="1">
        <name>FAD</name>
        <dbReference type="ChEBI" id="CHEBI:57692"/>
    </cofactor>
</comment>
<sequence>MTTDYVMGMTVVLADGSAVELGGPRLKDVAGLSLTAYGEIMELAMGLGGTITGEHGVGRLKKPWLEDYLGPDVMSLDRRVKDALDPWGILNPGSVFG</sequence>
<dbReference type="Gene3D" id="1.10.45.10">
    <property type="entry name" value="Vanillyl-alcohol Oxidase, Chain A, domain 4"/>
    <property type="match status" value="1"/>
</dbReference>
<reference evidence="7" key="1">
    <citation type="journal article" date="2019" name="Int. J. Syst. Evol. Microbiol.">
        <title>The Global Catalogue of Microorganisms (GCM) 10K type strain sequencing project: providing services to taxonomists for standard genome sequencing and annotation.</title>
        <authorList>
            <consortium name="The Broad Institute Genomics Platform"/>
            <consortium name="The Broad Institute Genome Sequencing Center for Infectious Disease"/>
            <person name="Wu L."/>
            <person name="Ma J."/>
        </authorList>
    </citation>
    <scope>NUCLEOTIDE SEQUENCE [LARGE SCALE GENOMIC DNA]</scope>
    <source>
        <strain evidence="7">JCM 18055</strain>
    </source>
</reference>
<dbReference type="SUPFAM" id="SSF55103">
    <property type="entry name" value="FAD-linked oxidases, C-terminal domain"/>
    <property type="match status" value="1"/>
</dbReference>
<evidence type="ECO:0000259" key="5">
    <source>
        <dbReference type="Pfam" id="PF02913"/>
    </source>
</evidence>
<keyword evidence="4" id="KW-0560">Oxidoreductase</keyword>
<dbReference type="RefSeq" id="WP_345381070.1">
    <property type="nucleotide sequence ID" value="NZ_BAABIC010000009.1"/>
</dbReference>
<dbReference type="PANTHER" id="PTHR42934:SF2">
    <property type="entry name" value="GLYCOLATE OXIDASE SUBUNIT GLCD"/>
    <property type="match status" value="1"/>
</dbReference>
<accession>A0ABP8WL07</accession>
<feature type="domain" description="FAD-binding oxidoreductase/transferase type 4 C-terminal" evidence="5">
    <location>
        <begin position="35"/>
        <end position="95"/>
    </location>
</feature>
<evidence type="ECO:0000256" key="1">
    <source>
        <dbReference type="ARBA" id="ARBA00001974"/>
    </source>
</evidence>
<dbReference type="Gene3D" id="3.30.465.10">
    <property type="match status" value="1"/>
</dbReference>
<dbReference type="InterPro" id="IPR016169">
    <property type="entry name" value="FAD-bd_PCMH_sub2"/>
</dbReference>
<dbReference type="InterPro" id="IPR016171">
    <property type="entry name" value="Vanillyl_alc_oxidase_C-sub2"/>
</dbReference>
<dbReference type="InterPro" id="IPR051914">
    <property type="entry name" value="FAD-linked_OxidoTrans_Type4"/>
</dbReference>
<dbReference type="Proteomes" id="UP001500325">
    <property type="component" value="Unassembled WGS sequence"/>
</dbReference>
<keyword evidence="7" id="KW-1185">Reference proteome</keyword>
<dbReference type="PANTHER" id="PTHR42934">
    <property type="entry name" value="GLYCOLATE OXIDASE SUBUNIT GLCD"/>
    <property type="match status" value="1"/>
</dbReference>
<evidence type="ECO:0000313" key="7">
    <source>
        <dbReference type="Proteomes" id="UP001500325"/>
    </source>
</evidence>
<gene>
    <name evidence="6" type="ORF">GCM10023215_29530</name>
</gene>
<proteinExistence type="predicted"/>
<keyword evidence="2" id="KW-0285">Flavoprotein</keyword>
<protein>
    <recommendedName>
        <fullName evidence="5">FAD-binding oxidoreductase/transferase type 4 C-terminal domain-containing protein</fullName>
    </recommendedName>
</protein>
<comment type="caution">
    <text evidence="6">The sequence shown here is derived from an EMBL/GenBank/DDBJ whole genome shotgun (WGS) entry which is preliminary data.</text>
</comment>
<dbReference type="Pfam" id="PF02913">
    <property type="entry name" value="FAD-oxidase_C"/>
    <property type="match status" value="1"/>
</dbReference>
<dbReference type="InterPro" id="IPR036318">
    <property type="entry name" value="FAD-bd_PCMH-like_sf"/>
</dbReference>
<dbReference type="InterPro" id="IPR004113">
    <property type="entry name" value="FAD-bd_oxidored_4_C"/>
</dbReference>
<dbReference type="EMBL" id="BAABIC010000009">
    <property type="protein sequence ID" value="GAA4690856.1"/>
    <property type="molecule type" value="Genomic_DNA"/>
</dbReference>
<dbReference type="InterPro" id="IPR016164">
    <property type="entry name" value="FAD-linked_Oxase-like_C"/>
</dbReference>
<dbReference type="SUPFAM" id="SSF56176">
    <property type="entry name" value="FAD-binding/transporter-associated domain-like"/>
    <property type="match status" value="1"/>
</dbReference>
<organism evidence="6 7">
    <name type="scientific">Pseudonocardia yuanmonensis</name>
    <dbReference type="NCBI Taxonomy" id="1095914"/>
    <lineage>
        <taxon>Bacteria</taxon>
        <taxon>Bacillati</taxon>
        <taxon>Actinomycetota</taxon>
        <taxon>Actinomycetes</taxon>
        <taxon>Pseudonocardiales</taxon>
        <taxon>Pseudonocardiaceae</taxon>
        <taxon>Pseudonocardia</taxon>
    </lineage>
</organism>
<name>A0ABP8WL07_9PSEU</name>
<evidence type="ECO:0000313" key="6">
    <source>
        <dbReference type="EMBL" id="GAA4690856.1"/>
    </source>
</evidence>
<evidence type="ECO:0000256" key="4">
    <source>
        <dbReference type="ARBA" id="ARBA00023002"/>
    </source>
</evidence>
<evidence type="ECO:0000256" key="3">
    <source>
        <dbReference type="ARBA" id="ARBA00022827"/>
    </source>
</evidence>